<evidence type="ECO:0000313" key="1">
    <source>
        <dbReference type="EMBL" id="MBR0597563.1"/>
    </source>
</evidence>
<keyword evidence="2" id="KW-1185">Reference proteome</keyword>
<name>A0A8J8B0F9_9FIRM</name>
<evidence type="ECO:0000313" key="2">
    <source>
        <dbReference type="Proteomes" id="UP000675664"/>
    </source>
</evidence>
<reference evidence="1" key="1">
    <citation type="submission" date="2021-04" db="EMBL/GenBank/DDBJ databases">
        <title>Sinoanaerobacter chloroacetimidivorans sp. nov., an obligate anaerobic bacterium isolated from anaerobic sludge.</title>
        <authorList>
            <person name="Bao Y."/>
        </authorList>
    </citation>
    <scope>NUCLEOTIDE SEQUENCE</scope>
    <source>
        <strain evidence="1">BAD-6</strain>
    </source>
</reference>
<dbReference type="PANTHER" id="PTHR32089:SF112">
    <property type="entry name" value="LYSOZYME-LIKE PROTEIN-RELATED"/>
    <property type="match status" value="1"/>
</dbReference>
<reference evidence="1" key="2">
    <citation type="submission" date="2021-04" db="EMBL/GenBank/DDBJ databases">
        <authorList>
            <person name="Liu J."/>
        </authorList>
    </citation>
    <scope>NUCLEOTIDE SEQUENCE</scope>
    <source>
        <strain evidence="1">BAD-6</strain>
    </source>
</reference>
<dbReference type="Gene3D" id="1.10.287.950">
    <property type="entry name" value="Methyl-accepting chemotaxis protein"/>
    <property type="match status" value="3"/>
</dbReference>
<dbReference type="AlphaFoldDB" id="A0A8J8B0F9"/>
<dbReference type="Proteomes" id="UP000675664">
    <property type="component" value="Unassembled WGS sequence"/>
</dbReference>
<sequence length="521" mass="58061">MQTGEAINTERKTNYDGLKTKIRNIKEGSYVIKAIMEEYMDSINQVFEKIKSVQGIANKTNLLAINASIETIHASDLLASFEKIVANNLLIQARILAQILEYDPDFLFQDGVKFARETGIEEFYITDDQGIVKFTNMPAWNNAKLNSAEVLKILHDPQLEIELPATGNGLDSTHFKVVAIARRDQPGVIQIGAHFIKPKGQLAIDGFGVVAQEAKRLADVSKVMSARITGLTNELFTEITNLKQSYDEAEKIIESNLEIAESAKQNESSMSQEEALQSMKVCLINLDNGLREIRKYFRGILSPLTELINIARQTNLLGVRAAIEAAHSTNDKQDFDNLLNVHMAVEAKLAATYIERRPDMTCEEMVPFADYIGVGEIWITDANGKVELTNVAGGKGYVFMNEGQTAPFYRLLASPELVVAMPPALRALDNRIFKYVGVGRKGKPGIFQVGNVSKMYGDSTAEGFAVVSKQIKDLAEQSREIATEIETMVESMEYKAVKAIETMKTVNKHRLETEMYWSELK</sequence>
<organism evidence="1 2">
    <name type="scientific">Sinanaerobacter chloroacetimidivorans</name>
    <dbReference type="NCBI Taxonomy" id="2818044"/>
    <lineage>
        <taxon>Bacteria</taxon>
        <taxon>Bacillati</taxon>
        <taxon>Bacillota</taxon>
        <taxon>Clostridia</taxon>
        <taxon>Peptostreptococcales</taxon>
        <taxon>Anaerovoracaceae</taxon>
        <taxon>Sinanaerobacter</taxon>
    </lineage>
</organism>
<dbReference type="RefSeq" id="WP_227017693.1">
    <property type="nucleotide sequence ID" value="NZ_JAGSND010000003.1"/>
</dbReference>
<accession>A0A8J8B0F9</accession>
<dbReference type="EMBL" id="JAGSND010000003">
    <property type="protein sequence ID" value="MBR0597563.1"/>
    <property type="molecule type" value="Genomic_DNA"/>
</dbReference>
<dbReference type="SUPFAM" id="SSF58104">
    <property type="entry name" value="Methyl-accepting chemotaxis protein (MCP) signaling domain"/>
    <property type="match status" value="4"/>
</dbReference>
<gene>
    <name evidence="1" type="ORF">KCX82_06750</name>
</gene>
<dbReference type="PANTHER" id="PTHR32089">
    <property type="entry name" value="METHYL-ACCEPTING CHEMOTAXIS PROTEIN MCPB"/>
    <property type="match status" value="1"/>
</dbReference>
<protein>
    <recommendedName>
        <fullName evidence="3">Methyl-accepting chemotaxis protein</fullName>
    </recommendedName>
</protein>
<comment type="caution">
    <text evidence="1">The sequence shown here is derived from an EMBL/GenBank/DDBJ whole genome shotgun (WGS) entry which is preliminary data.</text>
</comment>
<proteinExistence type="predicted"/>
<evidence type="ECO:0008006" key="3">
    <source>
        <dbReference type="Google" id="ProtNLM"/>
    </source>
</evidence>